<comment type="similarity">
    <text evidence="4">Belongs to the PhyH family. PHYHD1 subfamily.</text>
</comment>
<organism evidence="5 6">
    <name type="scientific">Iphiclides podalirius</name>
    <name type="common">scarce swallowtail</name>
    <dbReference type="NCBI Taxonomy" id="110791"/>
    <lineage>
        <taxon>Eukaryota</taxon>
        <taxon>Metazoa</taxon>
        <taxon>Ecdysozoa</taxon>
        <taxon>Arthropoda</taxon>
        <taxon>Hexapoda</taxon>
        <taxon>Insecta</taxon>
        <taxon>Pterygota</taxon>
        <taxon>Neoptera</taxon>
        <taxon>Endopterygota</taxon>
        <taxon>Lepidoptera</taxon>
        <taxon>Glossata</taxon>
        <taxon>Ditrysia</taxon>
        <taxon>Papilionoidea</taxon>
        <taxon>Papilionidae</taxon>
        <taxon>Papilioninae</taxon>
        <taxon>Iphiclides</taxon>
    </lineage>
</organism>
<evidence type="ECO:0000256" key="3">
    <source>
        <dbReference type="ARBA" id="ARBA00023004"/>
    </source>
</evidence>
<gene>
    <name evidence="5" type="ORF">IPOD504_LOCUS524</name>
</gene>
<keyword evidence="3" id="KW-0408">Iron</keyword>
<sequence>MHDTIRNQLDQDGYVVLEDFLLPTECDELVAVATDFTKEVADTNPKPIFSTVDADQLQLKDKYFVDSSDKISFFFEAEAVDANGDLKVDPSVSLNKVGHALHFLHPIFRCYTYSERVKRVCKELGLVKPSVVQSMYIYKNPGIGSEVIPHQDSTYLHTEPIVPIGFWIALQDACLSNGCLWIARGSHKSGVHRRLVRNPDTESKQALIYDRPAPHYPQSSFTAVPVRKGTCIILHGNVVHKSAHNKSENSRHAYTFHVIEKQGNVYSPDNWLQEGPEAPFLDLYTTPNVI</sequence>
<keyword evidence="2" id="KW-0479">Metal-binding</keyword>
<evidence type="ECO:0000256" key="4">
    <source>
        <dbReference type="ARBA" id="ARBA00038356"/>
    </source>
</evidence>
<evidence type="ECO:0000256" key="2">
    <source>
        <dbReference type="ARBA" id="ARBA00022723"/>
    </source>
</evidence>
<evidence type="ECO:0000256" key="1">
    <source>
        <dbReference type="ARBA" id="ARBA00001962"/>
    </source>
</evidence>
<dbReference type="Proteomes" id="UP000837857">
    <property type="component" value="Chromosome 1"/>
</dbReference>
<feature type="non-terminal residue" evidence="5">
    <location>
        <position position="1"/>
    </location>
</feature>
<keyword evidence="6" id="KW-1185">Reference proteome</keyword>
<dbReference type="InterPro" id="IPR008775">
    <property type="entry name" value="Phytyl_CoA_dOase-like"/>
</dbReference>
<dbReference type="EMBL" id="OW152813">
    <property type="protein sequence ID" value="CAH2035364.1"/>
    <property type="molecule type" value="Genomic_DNA"/>
</dbReference>
<accession>A0ABN8HKQ2</accession>
<dbReference type="PANTHER" id="PTHR20883">
    <property type="entry name" value="PHYTANOYL-COA DIOXYGENASE DOMAIN CONTAINING 1"/>
    <property type="match status" value="1"/>
</dbReference>
<dbReference type="Gene3D" id="2.60.120.620">
    <property type="entry name" value="q2cbj1_9rhob like domain"/>
    <property type="match status" value="1"/>
</dbReference>
<dbReference type="SUPFAM" id="SSF51197">
    <property type="entry name" value="Clavaminate synthase-like"/>
    <property type="match status" value="1"/>
</dbReference>
<proteinExistence type="inferred from homology"/>
<dbReference type="PANTHER" id="PTHR20883:SF15">
    <property type="entry name" value="PHYTANOYL-COA DIOXYGENASE DOMAIN-CONTAINING PROTEIN 1"/>
    <property type="match status" value="1"/>
</dbReference>
<evidence type="ECO:0000313" key="6">
    <source>
        <dbReference type="Proteomes" id="UP000837857"/>
    </source>
</evidence>
<comment type="cofactor">
    <cofactor evidence="1">
        <name>Fe cation</name>
        <dbReference type="ChEBI" id="CHEBI:24875"/>
    </cofactor>
</comment>
<evidence type="ECO:0008006" key="7">
    <source>
        <dbReference type="Google" id="ProtNLM"/>
    </source>
</evidence>
<reference evidence="5" key="1">
    <citation type="submission" date="2022-03" db="EMBL/GenBank/DDBJ databases">
        <authorList>
            <person name="Martin H S."/>
        </authorList>
    </citation>
    <scope>NUCLEOTIDE SEQUENCE</scope>
</reference>
<dbReference type="Pfam" id="PF05721">
    <property type="entry name" value="PhyH"/>
    <property type="match status" value="1"/>
</dbReference>
<evidence type="ECO:0000313" key="5">
    <source>
        <dbReference type="EMBL" id="CAH2035364.1"/>
    </source>
</evidence>
<protein>
    <recommendedName>
        <fullName evidence="7">Phytanoyl-CoA dioxygenase domain containing 1</fullName>
    </recommendedName>
</protein>
<name>A0ABN8HKQ2_9NEOP</name>